<dbReference type="GO" id="GO:0009055">
    <property type="term" value="F:electron transfer activity"/>
    <property type="evidence" value="ECO:0007669"/>
    <property type="project" value="InterPro"/>
</dbReference>
<dbReference type="InterPro" id="IPR014353">
    <property type="entry name" value="Membr-bd_ADH_cyt_c"/>
</dbReference>
<evidence type="ECO:0000256" key="6">
    <source>
        <dbReference type="ARBA" id="ARBA00022737"/>
    </source>
</evidence>
<evidence type="ECO:0000256" key="10">
    <source>
        <dbReference type="PIRSR" id="PIRSR000018-51"/>
    </source>
</evidence>
<dbReference type="Gene3D" id="1.10.760.10">
    <property type="entry name" value="Cytochrome c-like domain"/>
    <property type="match status" value="2"/>
</dbReference>
<feature type="binding site" description="covalent" evidence="9">
    <location>
        <position position="339"/>
    </location>
    <ligand>
        <name>heme c</name>
        <dbReference type="ChEBI" id="CHEBI:61717"/>
        <label>3</label>
    </ligand>
</feature>
<evidence type="ECO:0000256" key="5">
    <source>
        <dbReference type="ARBA" id="ARBA00022729"/>
    </source>
</evidence>
<dbReference type="InterPro" id="IPR009056">
    <property type="entry name" value="Cyt_c-like_dom"/>
</dbReference>
<keyword evidence="8 11" id="KW-0472">Membrane</keyword>
<organism evidence="14 15">
    <name type="scientific">Paralcaligenes ureilyticus</name>
    <dbReference type="NCBI Taxonomy" id="627131"/>
    <lineage>
        <taxon>Bacteria</taxon>
        <taxon>Pseudomonadati</taxon>
        <taxon>Pseudomonadota</taxon>
        <taxon>Betaproteobacteria</taxon>
        <taxon>Burkholderiales</taxon>
        <taxon>Alcaligenaceae</taxon>
        <taxon>Paralcaligenes</taxon>
    </lineage>
</organism>
<feature type="domain" description="Cytochrome c" evidence="13">
    <location>
        <begin position="323"/>
        <end position="411"/>
    </location>
</feature>
<feature type="binding site" description="axial binding residue" evidence="10">
    <location>
        <position position="200"/>
    </location>
    <ligand>
        <name>heme c</name>
        <dbReference type="ChEBI" id="CHEBI:61717"/>
        <label>2</label>
    </ligand>
    <ligandPart>
        <name>Fe</name>
        <dbReference type="ChEBI" id="CHEBI:18248"/>
    </ligandPart>
</feature>
<dbReference type="PANTHER" id="PTHR35008:SF8">
    <property type="entry name" value="ALCOHOL DEHYDROGENASE CYTOCHROME C SUBUNIT"/>
    <property type="match status" value="1"/>
</dbReference>
<keyword evidence="2" id="KW-1003">Cell membrane</keyword>
<keyword evidence="4 10" id="KW-0479">Metal-binding</keyword>
<evidence type="ECO:0000256" key="4">
    <source>
        <dbReference type="ARBA" id="ARBA00022723"/>
    </source>
</evidence>
<feature type="binding site" description="covalent" evidence="9">
    <location>
        <position position="336"/>
    </location>
    <ligand>
        <name>heme c</name>
        <dbReference type="ChEBI" id="CHEBI:61717"/>
        <label>3</label>
    </ligand>
</feature>
<dbReference type="PANTHER" id="PTHR35008">
    <property type="entry name" value="BLL4482 PROTEIN-RELATED"/>
    <property type="match status" value="1"/>
</dbReference>
<feature type="transmembrane region" description="Helical" evidence="11">
    <location>
        <begin position="435"/>
        <end position="458"/>
    </location>
</feature>
<feature type="signal peptide" evidence="12">
    <location>
        <begin position="1"/>
        <end position="25"/>
    </location>
</feature>
<sequence length="463" mass="49588">MKFMTRLQCDFAAAVMALASLSVCAAATTNTASTELIQRGQYLATAGDCIACHTATGGKPFAGGLLLSTPVGDIVSTNITPSKTNGIGHYTLEQFTNALRKGVRADGQHLYPAMPYTSYAKVTDDDIKAMYAYFMQAVEPVDASPPSTNLPFPFNIRLSMAGWNLLFLDDKPYKPVPDKGELWNRGAYLTQGLTHCSACHTPRNIMMAEDFSRNLGGGEVGTWYAPNITSDANSGIGGWSEQEIISYLQLGHADGKGQAAGPMAEAIDHSLRHLNAADLRAIAVYLKTVPALHDAADTRPVYVWGTAGDDLNSIRGVPLPKNLDQMTGPQLYDANCASCHQARGQGSPDGGLPALFHNTALGRTNTNNLVMVLLDGIERRPDAPDVLMPGFRAQLSDIQIATLGTYLTQHYGNPGANVTVEQVKTLRAGGEPSHLIWFARVGMIIAGLLLVALFLLGARKRGK</sequence>
<reference evidence="14 15" key="1">
    <citation type="submission" date="2019-03" db="EMBL/GenBank/DDBJ databases">
        <title>Genomic Encyclopedia of Type Strains, Phase IV (KMG-IV): sequencing the most valuable type-strain genomes for metagenomic binning, comparative biology and taxonomic classification.</title>
        <authorList>
            <person name="Goeker M."/>
        </authorList>
    </citation>
    <scope>NUCLEOTIDE SEQUENCE [LARGE SCALE GENOMIC DNA]</scope>
    <source>
        <strain evidence="14 15">DSM 24591</strain>
    </source>
</reference>
<dbReference type="AlphaFoldDB" id="A0A4V2UXQ8"/>
<evidence type="ECO:0000256" key="3">
    <source>
        <dbReference type="ARBA" id="ARBA00022617"/>
    </source>
</evidence>
<evidence type="ECO:0000256" key="1">
    <source>
        <dbReference type="ARBA" id="ARBA00004236"/>
    </source>
</evidence>
<dbReference type="PROSITE" id="PS51007">
    <property type="entry name" value="CYTC"/>
    <property type="match status" value="3"/>
</dbReference>
<dbReference type="Pfam" id="PF00034">
    <property type="entry name" value="Cytochrom_C"/>
    <property type="match status" value="2"/>
</dbReference>
<feature type="binding site" description="covalent" evidence="9">
    <location>
        <position position="196"/>
    </location>
    <ligand>
        <name>heme c</name>
        <dbReference type="ChEBI" id="CHEBI:61717"/>
        <label>2</label>
    </ligand>
</feature>
<feature type="domain" description="Cytochrome c" evidence="13">
    <location>
        <begin position="35"/>
        <end position="138"/>
    </location>
</feature>
<dbReference type="Proteomes" id="UP000295525">
    <property type="component" value="Unassembled WGS sequence"/>
</dbReference>
<evidence type="ECO:0000256" key="7">
    <source>
        <dbReference type="ARBA" id="ARBA00023004"/>
    </source>
</evidence>
<dbReference type="PIRSF" id="PIRSF000018">
    <property type="entry name" value="Mb_ADH_cyt_c"/>
    <property type="match status" value="1"/>
</dbReference>
<protein>
    <submittedName>
        <fullName evidence="14">Mono/diheme cytochrome c family protein</fullName>
    </submittedName>
</protein>
<name>A0A4V2UXQ8_9BURK</name>
<dbReference type="GO" id="GO:0016614">
    <property type="term" value="F:oxidoreductase activity, acting on CH-OH group of donors"/>
    <property type="evidence" value="ECO:0007669"/>
    <property type="project" value="InterPro"/>
</dbReference>
<evidence type="ECO:0000259" key="13">
    <source>
        <dbReference type="PROSITE" id="PS51007"/>
    </source>
</evidence>
<gene>
    <name evidence="14" type="ORF">EDC26_11220</name>
</gene>
<evidence type="ECO:0000256" key="2">
    <source>
        <dbReference type="ARBA" id="ARBA00022475"/>
    </source>
</evidence>
<dbReference type="RefSeq" id="WP_243700923.1">
    <property type="nucleotide sequence ID" value="NZ_SMAJ01000012.1"/>
</dbReference>
<evidence type="ECO:0000256" key="11">
    <source>
        <dbReference type="SAM" id="Phobius"/>
    </source>
</evidence>
<feature type="binding site" description="axial binding residue" evidence="10">
    <location>
        <position position="53"/>
    </location>
    <ligand>
        <name>heme c</name>
        <dbReference type="ChEBI" id="CHEBI:61717"/>
        <label>1</label>
    </ligand>
    <ligandPart>
        <name>Fe</name>
        <dbReference type="ChEBI" id="CHEBI:18248"/>
    </ligandPart>
</feature>
<dbReference type="SUPFAM" id="SSF46626">
    <property type="entry name" value="Cytochrome c"/>
    <property type="match status" value="3"/>
</dbReference>
<evidence type="ECO:0000313" key="14">
    <source>
        <dbReference type="EMBL" id="TCT04428.1"/>
    </source>
</evidence>
<dbReference type="InterPro" id="IPR036909">
    <property type="entry name" value="Cyt_c-like_dom_sf"/>
</dbReference>
<dbReference type="InterPro" id="IPR051459">
    <property type="entry name" value="Cytochrome_c-type_DH"/>
</dbReference>
<evidence type="ECO:0000256" key="12">
    <source>
        <dbReference type="SAM" id="SignalP"/>
    </source>
</evidence>
<feature type="binding site" description="covalent" evidence="9">
    <location>
        <position position="52"/>
    </location>
    <ligand>
        <name>heme c</name>
        <dbReference type="ChEBI" id="CHEBI:61717"/>
        <label>1</label>
    </ligand>
</feature>
<comment type="cofactor">
    <cofactor evidence="9">
        <name>heme c</name>
        <dbReference type="ChEBI" id="CHEBI:61717"/>
    </cofactor>
    <text evidence="9">Binds 3 heme c groups covalently per subunit.</text>
</comment>
<accession>A0A4V2UXQ8</accession>
<feature type="chain" id="PRO_5020422315" evidence="12">
    <location>
        <begin position="26"/>
        <end position="463"/>
    </location>
</feature>
<dbReference type="GO" id="GO:0005506">
    <property type="term" value="F:iron ion binding"/>
    <property type="evidence" value="ECO:0007669"/>
    <property type="project" value="InterPro"/>
</dbReference>
<keyword evidence="6" id="KW-0677">Repeat</keyword>
<feature type="domain" description="Cytochrome c" evidence="13">
    <location>
        <begin position="181"/>
        <end position="290"/>
    </location>
</feature>
<keyword evidence="5 12" id="KW-0732">Signal</keyword>
<feature type="binding site" description="axial binding residue" evidence="10">
    <location>
        <position position="340"/>
    </location>
    <ligand>
        <name>heme c</name>
        <dbReference type="ChEBI" id="CHEBI:61717"/>
        <label>3</label>
    </ligand>
    <ligandPart>
        <name>Fe</name>
        <dbReference type="ChEBI" id="CHEBI:18248"/>
    </ligandPart>
</feature>
<comment type="caution">
    <text evidence="14">The sequence shown here is derived from an EMBL/GenBank/DDBJ whole genome shotgun (WGS) entry which is preliminary data.</text>
</comment>
<feature type="binding site" description="covalent" evidence="9">
    <location>
        <position position="199"/>
    </location>
    <ligand>
        <name>heme c</name>
        <dbReference type="ChEBI" id="CHEBI:61717"/>
        <label>2</label>
    </ligand>
</feature>
<keyword evidence="11" id="KW-0812">Transmembrane</keyword>
<evidence type="ECO:0000313" key="15">
    <source>
        <dbReference type="Proteomes" id="UP000295525"/>
    </source>
</evidence>
<feature type="binding site" description="covalent" evidence="9">
    <location>
        <position position="49"/>
    </location>
    <ligand>
        <name>heme c</name>
        <dbReference type="ChEBI" id="CHEBI:61717"/>
        <label>1</label>
    </ligand>
</feature>
<dbReference type="GO" id="GO:0005886">
    <property type="term" value="C:plasma membrane"/>
    <property type="evidence" value="ECO:0007669"/>
    <property type="project" value="UniProtKB-SubCell"/>
</dbReference>
<comment type="subcellular location">
    <subcellularLocation>
        <location evidence="1">Cell membrane</location>
    </subcellularLocation>
</comment>
<keyword evidence="11" id="KW-1133">Transmembrane helix</keyword>
<evidence type="ECO:0000256" key="9">
    <source>
        <dbReference type="PIRSR" id="PIRSR000018-50"/>
    </source>
</evidence>
<dbReference type="GO" id="GO:0020037">
    <property type="term" value="F:heme binding"/>
    <property type="evidence" value="ECO:0007669"/>
    <property type="project" value="InterPro"/>
</dbReference>
<dbReference type="EMBL" id="SMAJ01000012">
    <property type="protein sequence ID" value="TCT04428.1"/>
    <property type="molecule type" value="Genomic_DNA"/>
</dbReference>
<keyword evidence="7 10" id="KW-0408">Iron</keyword>
<keyword evidence="3 9" id="KW-0349">Heme</keyword>
<proteinExistence type="predicted"/>
<keyword evidence="15" id="KW-1185">Reference proteome</keyword>
<evidence type="ECO:0000256" key="8">
    <source>
        <dbReference type="ARBA" id="ARBA00023136"/>
    </source>
</evidence>